<dbReference type="GeneID" id="111430872"/>
<dbReference type="GO" id="GO:0046872">
    <property type="term" value="F:metal ion binding"/>
    <property type="evidence" value="ECO:0007669"/>
    <property type="project" value="UniProtKB-KW"/>
</dbReference>
<dbReference type="InterPro" id="IPR041844">
    <property type="entry name" value="Plantacyanin"/>
</dbReference>
<dbReference type="RefSeq" id="XP_022923107.1">
    <property type="nucleotide sequence ID" value="XM_023067339.1"/>
</dbReference>
<evidence type="ECO:0000313" key="8">
    <source>
        <dbReference type="Proteomes" id="UP000504609"/>
    </source>
</evidence>
<dbReference type="SUPFAM" id="SSF49503">
    <property type="entry name" value="Cupredoxins"/>
    <property type="match status" value="1"/>
</dbReference>
<reference evidence="9" key="1">
    <citation type="submission" date="2025-08" db="UniProtKB">
        <authorList>
            <consortium name="RefSeq"/>
        </authorList>
    </citation>
    <scope>IDENTIFICATION</scope>
    <source>
        <tissue evidence="9">Young leaves</tissue>
    </source>
</reference>
<organism evidence="8 9">
    <name type="scientific">Cucurbita moschata</name>
    <name type="common">Winter crookneck squash</name>
    <name type="synonym">Cucurbita pepo var. moschata</name>
    <dbReference type="NCBI Taxonomy" id="3662"/>
    <lineage>
        <taxon>Eukaryota</taxon>
        <taxon>Viridiplantae</taxon>
        <taxon>Streptophyta</taxon>
        <taxon>Embryophyta</taxon>
        <taxon>Tracheophyta</taxon>
        <taxon>Spermatophyta</taxon>
        <taxon>Magnoliopsida</taxon>
        <taxon>eudicotyledons</taxon>
        <taxon>Gunneridae</taxon>
        <taxon>Pentapetalae</taxon>
        <taxon>rosids</taxon>
        <taxon>fabids</taxon>
        <taxon>Cucurbitales</taxon>
        <taxon>Cucurbitaceae</taxon>
        <taxon>Cucurbiteae</taxon>
        <taxon>Cucurbita</taxon>
    </lineage>
</organism>
<proteinExistence type="predicted"/>
<dbReference type="PANTHER" id="PTHR33021:SF517">
    <property type="entry name" value="PHYTOCYANIN DOMAIN-CONTAINING PROTEIN"/>
    <property type="match status" value="1"/>
</dbReference>
<dbReference type="AlphaFoldDB" id="A0A6J1E590"/>
<dbReference type="InterPro" id="IPR003245">
    <property type="entry name" value="Phytocyanin_dom"/>
</dbReference>
<evidence type="ECO:0000256" key="6">
    <source>
        <dbReference type="SAM" id="SignalP"/>
    </source>
</evidence>
<keyword evidence="1" id="KW-0479">Metal-binding</keyword>
<evidence type="ECO:0000256" key="2">
    <source>
        <dbReference type="ARBA" id="ARBA00023008"/>
    </source>
</evidence>
<evidence type="ECO:0000256" key="5">
    <source>
        <dbReference type="ARBA" id="ARBA00082491"/>
    </source>
</evidence>
<dbReference type="GO" id="GO:0009055">
    <property type="term" value="F:electron transfer activity"/>
    <property type="evidence" value="ECO:0007669"/>
    <property type="project" value="InterPro"/>
</dbReference>
<gene>
    <name evidence="9" type="primary">LOC111430872</name>
</gene>
<evidence type="ECO:0000256" key="1">
    <source>
        <dbReference type="ARBA" id="ARBA00022723"/>
    </source>
</evidence>
<dbReference type="CDD" id="cd11013">
    <property type="entry name" value="Plantacyanin"/>
    <property type="match status" value="1"/>
</dbReference>
<sequence length="124" mass="13200">MGQGRGSAVVGAVMVCMLLLQYSQVARAAVYTVGGAKGWTFNVASWPKGKRFRAGDTLVFNYSPAAHNVVGVNRVGYSRCTTPRGSKVFKTGKDQIKLVKGQNFFICTLPGHCQAGMKIAITAA</sequence>
<dbReference type="Pfam" id="PF02298">
    <property type="entry name" value="Cu_bind_like"/>
    <property type="match status" value="1"/>
</dbReference>
<dbReference type="PANTHER" id="PTHR33021">
    <property type="entry name" value="BLUE COPPER PROTEIN"/>
    <property type="match status" value="1"/>
</dbReference>
<feature type="domain" description="Phytocyanin" evidence="7">
    <location>
        <begin position="29"/>
        <end position="124"/>
    </location>
</feature>
<feature type="chain" id="PRO_5026806059" description="Basic blue protein" evidence="6">
    <location>
        <begin position="29"/>
        <end position="124"/>
    </location>
</feature>
<dbReference type="KEGG" id="cmos:111430872"/>
<feature type="signal peptide" evidence="6">
    <location>
        <begin position="1"/>
        <end position="28"/>
    </location>
</feature>
<evidence type="ECO:0000256" key="3">
    <source>
        <dbReference type="ARBA" id="ARBA00023157"/>
    </source>
</evidence>
<evidence type="ECO:0000259" key="7">
    <source>
        <dbReference type="PROSITE" id="PS51485"/>
    </source>
</evidence>
<name>A0A6J1E590_CUCMO</name>
<keyword evidence="8" id="KW-1185">Reference proteome</keyword>
<dbReference type="FunFam" id="2.60.40.420:FF:000013">
    <property type="entry name" value="basic blue protein-like"/>
    <property type="match status" value="1"/>
</dbReference>
<dbReference type="GO" id="GO:0005886">
    <property type="term" value="C:plasma membrane"/>
    <property type="evidence" value="ECO:0007669"/>
    <property type="project" value="TreeGrafter"/>
</dbReference>
<keyword evidence="6" id="KW-0732">Signal</keyword>
<keyword evidence="2" id="KW-0186">Copper</keyword>
<accession>A0A6J1E590</accession>
<dbReference type="Proteomes" id="UP000504609">
    <property type="component" value="Unplaced"/>
</dbReference>
<evidence type="ECO:0000256" key="4">
    <source>
        <dbReference type="ARBA" id="ARBA00071970"/>
    </source>
</evidence>
<protein>
    <recommendedName>
        <fullName evidence="4">Basic blue protein</fullName>
    </recommendedName>
    <alternativeName>
        <fullName evidence="5">Plantacyanin</fullName>
    </alternativeName>
</protein>
<keyword evidence="3" id="KW-1015">Disulfide bond</keyword>
<dbReference type="PROSITE" id="PS51485">
    <property type="entry name" value="PHYTOCYANIN"/>
    <property type="match status" value="1"/>
</dbReference>
<evidence type="ECO:0000313" key="9">
    <source>
        <dbReference type="RefSeq" id="XP_022923107.1"/>
    </source>
</evidence>
<dbReference type="InterPro" id="IPR039391">
    <property type="entry name" value="Phytocyanin-like"/>
</dbReference>
<dbReference type="Gene3D" id="2.60.40.420">
    <property type="entry name" value="Cupredoxins - blue copper proteins"/>
    <property type="match status" value="1"/>
</dbReference>
<dbReference type="InterPro" id="IPR008972">
    <property type="entry name" value="Cupredoxin"/>
</dbReference>